<organism evidence="2 3">
    <name type="scientific">Candidatus Eubacterium faecale</name>
    <dbReference type="NCBI Taxonomy" id="2838568"/>
    <lineage>
        <taxon>Bacteria</taxon>
        <taxon>Bacillati</taxon>
        <taxon>Bacillota</taxon>
        <taxon>Clostridia</taxon>
        <taxon>Eubacteriales</taxon>
        <taxon>Eubacteriaceae</taxon>
        <taxon>Eubacterium</taxon>
    </lineage>
</organism>
<reference evidence="2" key="1">
    <citation type="journal article" date="2021" name="PeerJ">
        <title>Extensive microbial diversity within the chicken gut microbiome revealed by metagenomics and culture.</title>
        <authorList>
            <person name="Gilroy R."/>
            <person name="Ravi A."/>
            <person name="Getino M."/>
            <person name="Pursley I."/>
            <person name="Horton D.L."/>
            <person name="Alikhan N.F."/>
            <person name="Baker D."/>
            <person name="Gharbi K."/>
            <person name="Hall N."/>
            <person name="Watson M."/>
            <person name="Adriaenssens E.M."/>
            <person name="Foster-Nyarko E."/>
            <person name="Jarju S."/>
            <person name="Secka A."/>
            <person name="Antonio M."/>
            <person name="Oren A."/>
            <person name="Chaudhuri R.R."/>
            <person name="La Ragione R."/>
            <person name="Hildebrand F."/>
            <person name="Pallen M.J."/>
        </authorList>
    </citation>
    <scope>NUCLEOTIDE SEQUENCE</scope>
    <source>
        <strain evidence="2">CHK188-16595</strain>
    </source>
</reference>
<dbReference type="EMBL" id="DWXN01000001">
    <property type="protein sequence ID" value="HJB74092.1"/>
    <property type="molecule type" value="Genomic_DNA"/>
</dbReference>
<name>A0A9D2MGG1_9FIRM</name>
<evidence type="ECO:0000259" key="1">
    <source>
        <dbReference type="Pfam" id="PF12392"/>
    </source>
</evidence>
<evidence type="ECO:0000313" key="3">
    <source>
        <dbReference type="Proteomes" id="UP000823877"/>
    </source>
</evidence>
<dbReference type="InterPro" id="IPR001539">
    <property type="entry name" value="Peptidase_U32"/>
</dbReference>
<gene>
    <name evidence="2" type="ORF">IAA37_00245</name>
</gene>
<dbReference type="PANTHER" id="PTHR30217">
    <property type="entry name" value="PEPTIDASE U32 FAMILY"/>
    <property type="match status" value="1"/>
</dbReference>
<dbReference type="Proteomes" id="UP000823877">
    <property type="component" value="Unassembled WGS sequence"/>
</dbReference>
<dbReference type="Pfam" id="PF12392">
    <property type="entry name" value="DUF3656"/>
    <property type="match status" value="1"/>
</dbReference>
<evidence type="ECO:0000313" key="2">
    <source>
        <dbReference type="EMBL" id="HJB74092.1"/>
    </source>
</evidence>
<accession>A0A9D2MGG1</accession>
<protein>
    <submittedName>
        <fullName evidence="2">U32 family peptidase</fullName>
    </submittedName>
</protein>
<dbReference type="AlphaFoldDB" id="A0A9D2MGG1"/>
<sequence>MQLEILAPAGSWDALVAGVRCGADAVYLGGRSLSARRNAGNFNDEELERAAEYCTARGVKIYLAVNTLCKDGEFEEAYSLVHHALSCGVSGFIVQDLGVAGMIRNCFPGARLHASTQTSVMTPAGVATLEELGFSRVVLPREMSEQEIREIAASTGMELELFVHGALCMSVSGQCYMSAMIGQRSGNRGLCAQTCRLPFSACGRGTHVLSLRDLSLIDELKKIEKLGVVSLKIEGRMKRPEYVAAAVTALKEEIRGECGRETRNALQSVFSRSGFTSGYFNGKTGAEMFGTRSKEDVVAASGVLKQLSRLYEKETPRVKLDMDFNMHRGEPTQLTACALGKTVHITGAAAQDAVKTPLTPESVINRLSKLGGTPFYAGSIRTDLDDGLILSASEINALRRRAVEQLSVFPKTEIHSKPLSMPAARVQGKKPYFTARFANSSQIPQDHPFQRIFLPVWAKTEDFIKYNAGAELPRGMFGSEGRLIQRLKELKNAGVKNALCGNIGTLKLARDMGFEPFGDFGLNLFNSVSAGLVPHPVLSFELTLAQANAVNAADTGIIVYGKLPLMLTRNCPVKSAAGCAVCGKHGVLKDRKGKSFPVVCSPYPCVEILNSVPVYLADKMNDIKTDFAQFYFTDESREQVRSVISLYQSGRPAPFAFTRGLYYRGVF</sequence>
<feature type="domain" description="Peptidase U32 collagenase" evidence="1">
    <location>
        <begin position="305"/>
        <end position="407"/>
    </location>
</feature>
<dbReference type="InterPro" id="IPR051454">
    <property type="entry name" value="RNA/ubiquinone_mod_enzymes"/>
</dbReference>
<dbReference type="InterPro" id="IPR020988">
    <property type="entry name" value="Pept_U32_collagenase"/>
</dbReference>
<comment type="caution">
    <text evidence="2">The sequence shown here is derived from an EMBL/GenBank/DDBJ whole genome shotgun (WGS) entry which is preliminary data.</text>
</comment>
<reference evidence="2" key="2">
    <citation type="submission" date="2021-04" db="EMBL/GenBank/DDBJ databases">
        <authorList>
            <person name="Gilroy R."/>
        </authorList>
    </citation>
    <scope>NUCLEOTIDE SEQUENCE</scope>
    <source>
        <strain evidence="2">CHK188-16595</strain>
    </source>
</reference>
<dbReference type="PANTHER" id="PTHR30217:SF10">
    <property type="entry name" value="23S RRNA 5-HYDROXYCYTIDINE C2501 SYNTHASE"/>
    <property type="match status" value="1"/>
</dbReference>
<dbReference type="PROSITE" id="PS01276">
    <property type="entry name" value="PEPTIDASE_U32"/>
    <property type="match status" value="1"/>
</dbReference>
<dbReference type="Pfam" id="PF01136">
    <property type="entry name" value="Peptidase_U32"/>
    <property type="match status" value="1"/>
</dbReference>
<proteinExistence type="predicted"/>